<organism evidence="2 3">
    <name type="scientific">Salipaludibacillus neizhouensis</name>
    <dbReference type="NCBI Taxonomy" id="885475"/>
    <lineage>
        <taxon>Bacteria</taxon>
        <taxon>Bacillati</taxon>
        <taxon>Bacillota</taxon>
        <taxon>Bacilli</taxon>
        <taxon>Bacillales</taxon>
        <taxon>Bacillaceae</taxon>
    </lineage>
</organism>
<keyword evidence="3" id="KW-1185">Reference proteome</keyword>
<name>A0A3A9K0K0_9BACI</name>
<dbReference type="EMBL" id="PDOE01000006">
    <property type="protein sequence ID" value="RKL66624.1"/>
    <property type="molecule type" value="Genomic_DNA"/>
</dbReference>
<feature type="transmembrane region" description="Helical" evidence="1">
    <location>
        <begin position="20"/>
        <end position="40"/>
    </location>
</feature>
<evidence type="ECO:0000313" key="3">
    <source>
        <dbReference type="Proteomes" id="UP000281498"/>
    </source>
</evidence>
<gene>
    <name evidence="2" type="ORF">CR203_15175</name>
</gene>
<accession>A0A3A9K0K0</accession>
<sequence>MAVIFEPMTVWLEIYNLDNWRYIYSFPIYIIKAVVIKWLVDEFILKKASRDGSLLHLFHGHIHW</sequence>
<evidence type="ECO:0000256" key="1">
    <source>
        <dbReference type="SAM" id="Phobius"/>
    </source>
</evidence>
<evidence type="ECO:0000313" key="2">
    <source>
        <dbReference type="EMBL" id="RKL66624.1"/>
    </source>
</evidence>
<comment type="caution">
    <text evidence="2">The sequence shown here is derived from an EMBL/GenBank/DDBJ whole genome shotgun (WGS) entry which is preliminary data.</text>
</comment>
<keyword evidence="1" id="KW-0812">Transmembrane</keyword>
<protein>
    <submittedName>
        <fullName evidence="2">Uncharacterized protein</fullName>
    </submittedName>
</protein>
<keyword evidence="1" id="KW-1133">Transmembrane helix</keyword>
<dbReference type="Proteomes" id="UP000281498">
    <property type="component" value="Unassembled WGS sequence"/>
</dbReference>
<reference evidence="2 3" key="1">
    <citation type="submission" date="2017-10" db="EMBL/GenBank/DDBJ databases">
        <title>Bacillus sp. nov., a halophilic bacterium isolated from a Keqin Lake.</title>
        <authorList>
            <person name="Wang H."/>
        </authorList>
    </citation>
    <scope>NUCLEOTIDE SEQUENCE [LARGE SCALE GENOMIC DNA]</scope>
    <source>
        <strain evidence="2 3">KCTC 13187</strain>
    </source>
</reference>
<proteinExistence type="predicted"/>
<dbReference type="AlphaFoldDB" id="A0A3A9K0K0"/>
<keyword evidence="1" id="KW-0472">Membrane</keyword>